<accession>A0AAX6MPF5</accession>
<evidence type="ECO:0000256" key="4">
    <source>
        <dbReference type="ARBA" id="ARBA00012729"/>
    </source>
</evidence>
<keyword evidence="9 11" id="KW-0326">Glycosidase</keyword>
<dbReference type="GO" id="GO:0005576">
    <property type="term" value="C:extracellular region"/>
    <property type="evidence" value="ECO:0007669"/>
    <property type="project" value="UniProtKB-SubCell"/>
</dbReference>
<dbReference type="EMBL" id="JBANMG010000004">
    <property type="protein sequence ID" value="KAK6954374.1"/>
    <property type="molecule type" value="Genomic_DNA"/>
</dbReference>
<keyword evidence="7" id="KW-0146">Chitin degradation</keyword>
<dbReference type="SMART" id="SM00636">
    <property type="entry name" value="Glyco_18"/>
    <property type="match status" value="1"/>
</dbReference>
<comment type="subcellular location">
    <subcellularLocation>
        <location evidence="2">Secreted</location>
    </subcellularLocation>
</comment>
<dbReference type="Pfam" id="PF00704">
    <property type="entry name" value="Glyco_hydro_18"/>
    <property type="match status" value="1"/>
</dbReference>
<evidence type="ECO:0000256" key="6">
    <source>
        <dbReference type="ARBA" id="ARBA00022801"/>
    </source>
</evidence>
<keyword evidence="14" id="KW-1185">Reference proteome</keyword>
<dbReference type="Proteomes" id="UP001369815">
    <property type="component" value="Unassembled WGS sequence"/>
</dbReference>
<gene>
    <name evidence="13" type="ORF">Daesc_004341</name>
</gene>
<dbReference type="InterPro" id="IPR029070">
    <property type="entry name" value="Chitinase_insertion_sf"/>
</dbReference>
<evidence type="ECO:0000259" key="12">
    <source>
        <dbReference type="PROSITE" id="PS51910"/>
    </source>
</evidence>
<evidence type="ECO:0000313" key="13">
    <source>
        <dbReference type="EMBL" id="KAK6954374.1"/>
    </source>
</evidence>
<evidence type="ECO:0000256" key="9">
    <source>
        <dbReference type="ARBA" id="ARBA00023295"/>
    </source>
</evidence>
<feature type="domain" description="GH18" evidence="12">
    <location>
        <begin position="1"/>
        <end position="356"/>
    </location>
</feature>
<dbReference type="GO" id="GO:0008061">
    <property type="term" value="F:chitin binding"/>
    <property type="evidence" value="ECO:0007669"/>
    <property type="project" value="InterPro"/>
</dbReference>
<sequence>MALISPTGFHPQELPVSELTHVYYAFADIDADGTVKSSDPVVDLQKRYPEDSLSNRTRNAYGAVKQLYIHKKWNRNLKVLLSIGGWNYSPKFVTAAATDSARYRFANSAVKLVTDWGFDGIDIDWEYPANDVEKENFVKLLQACRQAFDRHSLLHGVRYRFTISVASPASPLNYEKLDLFAMNRYVDSWHLMAYDYSGSWDTVSGHQANVFSYESSAESKRLSTDDAVRHYESQGIHPQKILLGLPLYGRAFEGTSGLGQNYTSVGQGGPQPGVYYYKDLPKPGAEVIYDDVAKATYSYDAATKELVSYDDVRSTTYKSQYLKWRRLGGAFFWEASGDKGGAQGLVNTMSKNLDWLDETPNNLYYPTSQYRNIRWGVPGE</sequence>
<dbReference type="SUPFAM" id="SSF51445">
    <property type="entry name" value="(Trans)glycosidases"/>
    <property type="match status" value="1"/>
</dbReference>
<evidence type="ECO:0000256" key="2">
    <source>
        <dbReference type="ARBA" id="ARBA00004613"/>
    </source>
</evidence>
<evidence type="ECO:0000256" key="10">
    <source>
        <dbReference type="ARBA" id="ARBA00023326"/>
    </source>
</evidence>
<dbReference type="AlphaFoldDB" id="A0AAX6MPF5"/>
<comment type="catalytic activity">
    <reaction evidence="1">
        <text>Random endo-hydrolysis of N-acetyl-beta-D-glucosaminide (1-&gt;4)-beta-linkages in chitin and chitodextrins.</text>
        <dbReference type="EC" id="3.2.1.14"/>
    </reaction>
</comment>
<reference evidence="13 14" key="1">
    <citation type="journal article" date="2024" name="Front Chem Biol">
        <title>Unveiling the potential of Daldinia eschscholtzii MFLUCC 19-0629 through bioactivity and bioinformatics studies for enhanced sustainable agriculture production.</title>
        <authorList>
            <person name="Brooks S."/>
            <person name="Weaver J.A."/>
            <person name="Klomchit A."/>
            <person name="Alharthi S.A."/>
            <person name="Onlamun T."/>
            <person name="Nurani R."/>
            <person name="Vong T.K."/>
            <person name="Alberti F."/>
            <person name="Greco C."/>
        </authorList>
    </citation>
    <scope>NUCLEOTIDE SEQUENCE [LARGE SCALE GENOMIC DNA]</scope>
    <source>
        <strain evidence="13">MFLUCC 19-0629</strain>
    </source>
</reference>
<comment type="similarity">
    <text evidence="3">Belongs to the glycosyl hydrolase 18 family. Chitinase class V subfamily.</text>
</comment>
<comment type="caution">
    <text evidence="13">The sequence shown here is derived from an EMBL/GenBank/DDBJ whole genome shotgun (WGS) entry which is preliminary data.</text>
</comment>
<organism evidence="13 14">
    <name type="scientific">Daldinia eschscholtzii</name>
    <dbReference type="NCBI Taxonomy" id="292717"/>
    <lineage>
        <taxon>Eukaryota</taxon>
        <taxon>Fungi</taxon>
        <taxon>Dikarya</taxon>
        <taxon>Ascomycota</taxon>
        <taxon>Pezizomycotina</taxon>
        <taxon>Sordariomycetes</taxon>
        <taxon>Xylariomycetidae</taxon>
        <taxon>Xylariales</taxon>
        <taxon>Hypoxylaceae</taxon>
        <taxon>Daldinia</taxon>
    </lineage>
</organism>
<dbReference type="InterPro" id="IPR001223">
    <property type="entry name" value="Glyco_hydro18_cat"/>
</dbReference>
<dbReference type="PANTHER" id="PTHR11177:SF384">
    <property type="entry name" value="CHITINASE"/>
    <property type="match status" value="1"/>
</dbReference>
<dbReference type="PROSITE" id="PS51910">
    <property type="entry name" value="GH18_2"/>
    <property type="match status" value="1"/>
</dbReference>
<dbReference type="InterPro" id="IPR017853">
    <property type="entry name" value="GH"/>
</dbReference>
<evidence type="ECO:0000256" key="5">
    <source>
        <dbReference type="ARBA" id="ARBA00022525"/>
    </source>
</evidence>
<dbReference type="PANTHER" id="PTHR11177">
    <property type="entry name" value="CHITINASE"/>
    <property type="match status" value="1"/>
</dbReference>
<keyword evidence="10" id="KW-0624">Polysaccharide degradation</keyword>
<keyword evidence="6 11" id="KW-0378">Hydrolase</keyword>
<dbReference type="Gene3D" id="3.10.50.10">
    <property type="match status" value="1"/>
</dbReference>
<evidence type="ECO:0000256" key="3">
    <source>
        <dbReference type="ARBA" id="ARBA00008682"/>
    </source>
</evidence>
<dbReference type="InterPro" id="IPR011583">
    <property type="entry name" value="Chitinase_II/V-like_cat"/>
</dbReference>
<name>A0AAX6MPF5_9PEZI</name>
<evidence type="ECO:0000256" key="1">
    <source>
        <dbReference type="ARBA" id="ARBA00000822"/>
    </source>
</evidence>
<keyword evidence="8" id="KW-0119">Carbohydrate metabolism</keyword>
<dbReference type="PROSITE" id="PS01095">
    <property type="entry name" value="GH18_1"/>
    <property type="match status" value="1"/>
</dbReference>
<dbReference type="CDD" id="cd06548">
    <property type="entry name" value="GH18_chitinase"/>
    <property type="match status" value="1"/>
</dbReference>
<dbReference type="Gene3D" id="3.20.20.80">
    <property type="entry name" value="Glycosidases"/>
    <property type="match status" value="1"/>
</dbReference>
<dbReference type="InterPro" id="IPR001579">
    <property type="entry name" value="Glyco_hydro_18_chit_AS"/>
</dbReference>
<evidence type="ECO:0000313" key="14">
    <source>
        <dbReference type="Proteomes" id="UP001369815"/>
    </source>
</evidence>
<dbReference type="EC" id="3.2.1.14" evidence="4"/>
<keyword evidence="5" id="KW-0964">Secreted</keyword>
<dbReference type="GO" id="GO:0000272">
    <property type="term" value="P:polysaccharide catabolic process"/>
    <property type="evidence" value="ECO:0007669"/>
    <property type="project" value="UniProtKB-KW"/>
</dbReference>
<protein>
    <recommendedName>
        <fullName evidence="4">chitinase</fullName>
        <ecNumber evidence="4">3.2.1.14</ecNumber>
    </recommendedName>
</protein>
<proteinExistence type="inferred from homology"/>
<dbReference type="InterPro" id="IPR050314">
    <property type="entry name" value="Glycosyl_Hydrlase_18"/>
</dbReference>
<evidence type="ECO:0000256" key="7">
    <source>
        <dbReference type="ARBA" id="ARBA00023024"/>
    </source>
</evidence>
<dbReference type="SUPFAM" id="SSF54556">
    <property type="entry name" value="Chitinase insertion domain"/>
    <property type="match status" value="1"/>
</dbReference>
<dbReference type="GO" id="GO:0006032">
    <property type="term" value="P:chitin catabolic process"/>
    <property type="evidence" value="ECO:0007669"/>
    <property type="project" value="UniProtKB-KW"/>
</dbReference>
<evidence type="ECO:0000256" key="8">
    <source>
        <dbReference type="ARBA" id="ARBA00023277"/>
    </source>
</evidence>
<evidence type="ECO:0000256" key="11">
    <source>
        <dbReference type="RuleBase" id="RU000489"/>
    </source>
</evidence>
<dbReference type="GO" id="GO:0008843">
    <property type="term" value="F:endochitinase activity"/>
    <property type="evidence" value="ECO:0007669"/>
    <property type="project" value="UniProtKB-EC"/>
</dbReference>